<dbReference type="Pfam" id="PF00571">
    <property type="entry name" value="CBS"/>
    <property type="match status" value="2"/>
</dbReference>
<dbReference type="SUPFAM" id="SSF54631">
    <property type="entry name" value="CBS-domain pair"/>
    <property type="match status" value="1"/>
</dbReference>
<reference evidence="2" key="1">
    <citation type="submission" date="2020-05" db="EMBL/GenBank/DDBJ databases">
        <authorList>
            <person name="Chiriac C."/>
            <person name="Salcher M."/>
            <person name="Ghai R."/>
            <person name="Kavagutti S V."/>
        </authorList>
    </citation>
    <scope>NUCLEOTIDE SEQUENCE</scope>
</reference>
<proteinExistence type="predicted"/>
<dbReference type="PANTHER" id="PTHR42745">
    <property type="match status" value="1"/>
</dbReference>
<gene>
    <name evidence="2" type="ORF">UFOPK1747_00492</name>
</gene>
<dbReference type="SMART" id="SM00116">
    <property type="entry name" value="CBS"/>
    <property type="match status" value="2"/>
</dbReference>
<dbReference type="InterPro" id="IPR046342">
    <property type="entry name" value="CBS_dom_sf"/>
</dbReference>
<accession>A0A6J6EV45</accession>
<feature type="domain" description="CBS" evidence="1">
    <location>
        <begin position="11"/>
        <end position="70"/>
    </location>
</feature>
<feature type="domain" description="CBS" evidence="1">
    <location>
        <begin position="82"/>
        <end position="130"/>
    </location>
</feature>
<sequence>MSINLTAKDKMKKLAEIPVLYSDASLKKCLDLMTEKSLGITCFTDRAGKLVGLLTDGDLRRLLLNKQSPLPALLVSDGLSFGNSNPKVGHADDQISDLQNLMNEKQIWDLPIVDSSGVLLGLLHRHDANQ</sequence>
<evidence type="ECO:0000313" key="2">
    <source>
        <dbReference type="EMBL" id="CAB4579867.1"/>
    </source>
</evidence>
<dbReference type="Gene3D" id="3.10.580.10">
    <property type="entry name" value="CBS-domain"/>
    <property type="match status" value="1"/>
</dbReference>
<dbReference type="PROSITE" id="PS51371">
    <property type="entry name" value="CBS"/>
    <property type="match status" value="2"/>
</dbReference>
<dbReference type="PANTHER" id="PTHR42745:SF1">
    <property type="entry name" value="ARABINOSE 5-PHOSPHATE ISOMERASE KDSD"/>
    <property type="match status" value="1"/>
</dbReference>
<name>A0A6J6EV45_9ZZZZ</name>
<dbReference type="InterPro" id="IPR050986">
    <property type="entry name" value="GutQ/KpsF_isomerases"/>
</dbReference>
<evidence type="ECO:0000259" key="1">
    <source>
        <dbReference type="PROSITE" id="PS51371"/>
    </source>
</evidence>
<dbReference type="AlphaFoldDB" id="A0A6J6EV45"/>
<organism evidence="2">
    <name type="scientific">freshwater metagenome</name>
    <dbReference type="NCBI Taxonomy" id="449393"/>
    <lineage>
        <taxon>unclassified sequences</taxon>
        <taxon>metagenomes</taxon>
        <taxon>ecological metagenomes</taxon>
    </lineage>
</organism>
<protein>
    <submittedName>
        <fullName evidence="2">Unannotated protein</fullName>
    </submittedName>
</protein>
<dbReference type="EMBL" id="CAEZTV010000057">
    <property type="protein sequence ID" value="CAB4579867.1"/>
    <property type="molecule type" value="Genomic_DNA"/>
</dbReference>
<dbReference type="InterPro" id="IPR000644">
    <property type="entry name" value="CBS_dom"/>
</dbReference>